<protein>
    <submittedName>
        <fullName evidence="2">Acetyltransferase</fullName>
    </submittedName>
</protein>
<sequence>MKTNPEATIAFTYYFLSTKTTKTTRGPPTPTMGTPFVACLEPFQGSRHGYIVGEAMEKQPPSIEKTFVDAMEVRTAVFVNEQKVPAENEYDRDDTRSAHWVAYASVNMTIEPEIRDADGNLVQPRRSSTRSVPIGTLRCVPFPHEPHPVPNGEYYDGKLIGIIEPDGTTVTPVTLTGDYGSWDAPEKVAGGEASVGKPLVPQPPCRATSLHDGKEPYVKFGRLAVIPEFRGHGIATLLVSNGLAWLRARPDRFNPSVAEVGLAGLGADTGEEIPRWGGLVCVHAQEQVIGAWERYGFQVDEGMGRWREEGIWHVGMFQRLEFVDK</sequence>
<name>A0A8K0TMB0_9PEZI</name>
<reference evidence="2" key="1">
    <citation type="journal article" date="2021" name="Nat. Commun.">
        <title>Genetic determinants of endophytism in the Arabidopsis root mycobiome.</title>
        <authorList>
            <person name="Mesny F."/>
            <person name="Miyauchi S."/>
            <person name="Thiergart T."/>
            <person name="Pickel B."/>
            <person name="Atanasova L."/>
            <person name="Karlsson M."/>
            <person name="Huettel B."/>
            <person name="Barry K.W."/>
            <person name="Haridas S."/>
            <person name="Chen C."/>
            <person name="Bauer D."/>
            <person name="Andreopoulos W."/>
            <person name="Pangilinan J."/>
            <person name="LaButti K."/>
            <person name="Riley R."/>
            <person name="Lipzen A."/>
            <person name="Clum A."/>
            <person name="Drula E."/>
            <person name="Henrissat B."/>
            <person name="Kohler A."/>
            <person name="Grigoriev I.V."/>
            <person name="Martin F.M."/>
            <person name="Hacquard S."/>
        </authorList>
    </citation>
    <scope>NUCLEOTIDE SEQUENCE</scope>
    <source>
        <strain evidence="2">MPI-CAGE-AT-0016</strain>
    </source>
</reference>
<dbReference type="GO" id="GO:0016747">
    <property type="term" value="F:acyltransferase activity, transferring groups other than amino-acyl groups"/>
    <property type="evidence" value="ECO:0007669"/>
    <property type="project" value="InterPro"/>
</dbReference>
<dbReference type="Pfam" id="PF00583">
    <property type="entry name" value="Acetyltransf_1"/>
    <property type="match status" value="1"/>
</dbReference>
<dbReference type="InterPro" id="IPR016181">
    <property type="entry name" value="Acyl_CoA_acyltransferase"/>
</dbReference>
<evidence type="ECO:0000313" key="2">
    <source>
        <dbReference type="EMBL" id="KAH7367157.1"/>
    </source>
</evidence>
<dbReference type="OrthoDB" id="329272at2759"/>
<dbReference type="UniPathway" id="UPA00113">
    <property type="reaction ID" value="UER00529"/>
</dbReference>
<dbReference type="InterPro" id="IPR000182">
    <property type="entry name" value="GNAT_dom"/>
</dbReference>
<keyword evidence="3" id="KW-1185">Reference proteome</keyword>
<dbReference type="CDD" id="cd04301">
    <property type="entry name" value="NAT_SF"/>
    <property type="match status" value="1"/>
</dbReference>
<dbReference type="SUPFAM" id="SSF55729">
    <property type="entry name" value="Acyl-CoA N-acyltransferases (Nat)"/>
    <property type="match status" value="1"/>
</dbReference>
<feature type="domain" description="N-acetyltransferase" evidence="1">
    <location>
        <begin position="112"/>
        <end position="321"/>
    </location>
</feature>
<organism evidence="2 3">
    <name type="scientific">Plectosphaerella cucumerina</name>
    <dbReference type="NCBI Taxonomy" id="40658"/>
    <lineage>
        <taxon>Eukaryota</taxon>
        <taxon>Fungi</taxon>
        <taxon>Dikarya</taxon>
        <taxon>Ascomycota</taxon>
        <taxon>Pezizomycotina</taxon>
        <taxon>Sordariomycetes</taxon>
        <taxon>Hypocreomycetidae</taxon>
        <taxon>Glomerellales</taxon>
        <taxon>Plectosphaerellaceae</taxon>
        <taxon>Plectosphaerella</taxon>
    </lineage>
</organism>
<dbReference type="EMBL" id="JAGPXD010000002">
    <property type="protein sequence ID" value="KAH7367157.1"/>
    <property type="molecule type" value="Genomic_DNA"/>
</dbReference>
<gene>
    <name evidence="2" type="ORF">B0T11DRAFT_274774</name>
</gene>
<dbReference type="Proteomes" id="UP000813385">
    <property type="component" value="Unassembled WGS sequence"/>
</dbReference>
<accession>A0A8K0TMB0</accession>
<dbReference type="PROSITE" id="PS51186">
    <property type="entry name" value="GNAT"/>
    <property type="match status" value="1"/>
</dbReference>
<comment type="caution">
    <text evidence="2">The sequence shown here is derived from an EMBL/GenBank/DDBJ whole genome shotgun (WGS) entry which is preliminary data.</text>
</comment>
<dbReference type="AlphaFoldDB" id="A0A8K0TMB0"/>
<dbReference type="GO" id="GO:0006048">
    <property type="term" value="P:UDP-N-acetylglucosamine biosynthetic process"/>
    <property type="evidence" value="ECO:0007669"/>
    <property type="project" value="UniProtKB-UniPathway"/>
</dbReference>
<proteinExistence type="predicted"/>
<dbReference type="Gene3D" id="3.40.630.30">
    <property type="match status" value="1"/>
</dbReference>
<evidence type="ECO:0000259" key="1">
    <source>
        <dbReference type="PROSITE" id="PS51186"/>
    </source>
</evidence>
<evidence type="ECO:0000313" key="3">
    <source>
        <dbReference type="Proteomes" id="UP000813385"/>
    </source>
</evidence>